<dbReference type="SMART" id="SM00558">
    <property type="entry name" value="JmjC"/>
    <property type="match status" value="1"/>
</dbReference>
<dbReference type="HOGENOM" id="CLU_016785_4_0_1"/>
<dbReference type="EMBL" id="ACPB03009442">
    <property type="status" value="NOT_ANNOTATED_CDS"/>
    <property type="molecule type" value="Genomic_DNA"/>
</dbReference>
<accession>T1HYW3</accession>
<dbReference type="InParanoid" id="T1HYW3"/>
<organism evidence="1 2">
    <name type="scientific">Rhodnius prolixus</name>
    <name type="common">Triatomid bug</name>
    <dbReference type="NCBI Taxonomy" id="13249"/>
    <lineage>
        <taxon>Eukaryota</taxon>
        <taxon>Metazoa</taxon>
        <taxon>Ecdysozoa</taxon>
        <taxon>Arthropoda</taxon>
        <taxon>Hexapoda</taxon>
        <taxon>Insecta</taxon>
        <taxon>Pterygota</taxon>
        <taxon>Neoptera</taxon>
        <taxon>Paraneoptera</taxon>
        <taxon>Hemiptera</taxon>
        <taxon>Heteroptera</taxon>
        <taxon>Panheteroptera</taxon>
        <taxon>Cimicomorpha</taxon>
        <taxon>Reduviidae</taxon>
        <taxon>Triatominae</taxon>
        <taxon>Rhodnius</taxon>
    </lineage>
</organism>
<dbReference type="Proteomes" id="UP000015103">
    <property type="component" value="Unassembled WGS sequence"/>
</dbReference>
<dbReference type="PANTHER" id="PTHR12461:SF104">
    <property type="entry name" value="TRNA WYBUTOSINE-SYNTHESIZING PROTEIN 5"/>
    <property type="match status" value="1"/>
</dbReference>
<dbReference type="PROSITE" id="PS51184">
    <property type="entry name" value="JMJC"/>
    <property type="match status" value="1"/>
</dbReference>
<dbReference type="GO" id="GO:0000049">
    <property type="term" value="F:tRNA binding"/>
    <property type="evidence" value="ECO:0007669"/>
    <property type="project" value="TreeGrafter"/>
</dbReference>
<dbReference type="AlphaFoldDB" id="T1HYW3"/>
<dbReference type="Gene3D" id="2.60.120.650">
    <property type="entry name" value="Cupin"/>
    <property type="match status" value="1"/>
</dbReference>
<protein>
    <submittedName>
        <fullName evidence="1">JmjC domain-containing protein</fullName>
    </submittedName>
</protein>
<evidence type="ECO:0000313" key="1">
    <source>
        <dbReference type="EnsemblMetazoa" id="RPRC009233-PA"/>
    </source>
</evidence>
<dbReference type="Pfam" id="PF13621">
    <property type="entry name" value="Cupin_8"/>
    <property type="match status" value="1"/>
</dbReference>
<dbReference type="GO" id="GO:0031591">
    <property type="term" value="P:wybutosine biosynthetic process"/>
    <property type="evidence" value="ECO:0007669"/>
    <property type="project" value="TreeGrafter"/>
</dbReference>
<proteinExistence type="predicted"/>
<dbReference type="OMA" id="LYDDRPV"/>
<dbReference type="SUPFAM" id="SSF51197">
    <property type="entry name" value="Clavaminate synthase-like"/>
    <property type="match status" value="1"/>
</dbReference>
<dbReference type="eggNOG" id="KOG2132">
    <property type="taxonomic scope" value="Eukaryota"/>
</dbReference>
<dbReference type="PANTHER" id="PTHR12461">
    <property type="entry name" value="HYPOXIA-INDUCIBLE FACTOR 1 ALPHA INHIBITOR-RELATED"/>
    <property type="match status" value="1"/>
</dbReference>
<reference evidence="1" key="1">
    <citation type="submission" date="2015-05" db="UniProtKB">
        <authorList>
            <consortium name="EnsemblMetazoa"/>
        </authorList>
    </citation>
    <scope>IDENTIFICATION</scope>
</reference>
<dbReference type="InterPro" id="IPR003347">
    <property type="entry name" value="JmjC_dom"/>
</dbReference>
<dbReference type="STRING" id="13249.T1HYW3"/>
<evidence type="ECO:0000313" key="2">
    <source>
        <dbReference type="Proteomes" id="UP000015103"/>
    </source>
</evidence>
<keyword evidence="2" id="KW-1185">Reference proteome</keyword>
<dbReference type="EnsemblMetazoa" id="RPRC009233-RA">
    <property type="protein sequence ID" value="RPRC009233-PA"/>
    <property type="gene ID" value="RPRC009233"/>
</dbReference>
<dbReference type="VEuPathDB" id="VectorBase:RPRC009233"/>
<dbReference type="InterPro" id="IPR041667">
    <property type="entry name" value="Cupin_8"/>
</dbReference>
<name>T1HYW3_RHOPR</name>
<sequence>KRIRYTHIMPITVQQVETYNYKSKEDFQEYIKDNRRPLLIPNVDIGECCKKWTVDYLAKVLGKNEVRVHVSPVGHMSFLNKNFTYKTLPFEEFIRRAAEERNTKWFICENECYYLRSIGSDKRGKDVADVNKQFPQISSDIKFPKLFDDGDFFSSVFRIGSCGVQIWTHYDVMDNMLIQIVGEKRVVLFSPSDTQHMYLNGDKSEVIDIDNPDPKQFPDFLKAIQYECILKPGDVLYIPALWHHNTVAKSFGIGVNVFWKNLPHELYDKTDVYGNKDLVPAAKALTEINKAVISLKSLPPVYKEFYIQRAISVLER</sequence>
<dbReference type="Gene3D" id="6.10.140.1470">
    <property type="match status" value="1"/>
</dbReference>